<dbReference type="Pfam" id="PF07690">
    <property type="entry name" value="MFS_1"/>
    <property type="match status" value="1"/>
</dbReference>
<dbReference type="PANTHER" id="PTHR23504:SF15">
    <property type="entry name" value="MAJOR FACILITATOR SUPERFAMILY (MFS) PROFILE DOMAIN-CONTAINING PROTEIN"/>
    <property type="match status" value="1"/>
</dbReference>
<evidence type="ECO:0000256" key="3">
    <source>
        <dbReference type="ARBA" id="ARBA00022692"/>
    </source>
</evidence>
<protein>
    <submittedName>
        <fullName evidence="8">MFS general substrate transporter</fullName>
    </submittedName>
</protein>
<name>A0A4Y7QB01_9AGAM</name>
<dbReference type="PANTHER" id="PTHR23504">
    <property type="entry name" value="MAJOR FACILITATOR SUPERFAMILY DOMAIN-CONTAINING PROTEIN 10"/>
    <property type="match status" value="1"/>
</dbReference>
<feature type="transmembrane region" description="Helical" evidence="6">
    <location>
        <begin position="250"/>
        <end position="269"/>
    </location>
</feature>
<feature type="transmembrane region" description="Helical" evidence="6">
    <location>
        <begin position="147"/>
        <end position="169"/>
    </location>
</feature>
<feature type="transmembrane region" description="Helical" evidence="6">
    <location>
        <begin position="71"/>
        <end position="93"/>
    </location>
</feature>
<evidence type="ECO:0000256" key="6">
    <source>
        <dbReference type="SAM" id="Phobius"/>
    </source>
</evidence>
<dbReference type="SUPFAM" id="SSF103473">
    <property type="entry name" value="MFS general substrate transporter"/>
    <property type="match status" value="1"/>
</dbReference>
<evidence type="ECO:0000256" key="4">
    <source>
        <dbReference type="ARBA" id="ARBA00022989"/>
    </source>
</evidence>
<dbReference type="InterPro" id="IPR001958">
    <property type="entry name" value="Tet-R_TetA/multi-R_MdtG-like"/>
</dbReference>
<reference evidence="8 9" key="1">
    <citation type="submission" date="2018-06" db="EMBL/GenBank/DDBJ databases">
        <title>A transcriptomic atlas of mushroom development highlights an independent origin of complex multicellularity.</title>
        <authorList>
            <consortium name="DOE Joint Genome Institute"/>
            <person name="Krizsan K."/>
            <person name="Almasi E."/>
            <person name="Merenyi Z."/>
            <person name="Sahu N."/>
            <person name="Viragh M."/>
            <person name="Koszo T."/>
            <person name="Mondo S."/>
            <person name="Kiss B."/>
            <person name="Balint B."/>
            <person name="Kues U."/>
            <person name="Barry K."/>
            <person name="Hegedus J.C."/>
            <person name="Henrissat B."/>
            <person name="Johnson J."/>
            <person name="Lipzen A."/>
            <person name="Ohm R."/>
            <person name="Nagy I."/>
            <person name="Pangilinan J."/>
            <person name="Yan J."/>
            <person name="Xiong Y."/>
            <person name="Grigoriev I.V."/>
            <person name="Hibbett D.S."/>
            <person name="Nagy L.G."/>
        </authorList>
    </citation>
    <scope>NUCLEOTIDE SEQUENCE [LARGE SCALE GENOMIC DNA]</scope>
    <source>
        <strain evidence="8 9">SZMC22713</strain>
    </source>
</reference>
<dbReference type="Gene3D" id="1.20.1250.20">
    <property type="entry name" value="MFS general substrate transporter like domains"/>
    <property type="match status" value="1"/>
</dbReference>
<dbReference type="Proteomes" id="UP000294933">
    <property type="component" value="Unassembled WGS sequence"/>
</dbReference>
<keyword evidence="3 6" id="KW-0812">Transmembrane</keyword>
<feature type="domain" description="Major facilitator superfamily (MFS) profile" evidence="7">
    <location>
        <begin position="1"/>
        <end position="427"/>
    </location>
</feature>
<organism evidence="8 9">
    <name type="scientific">Rickenella mellea</name>
    <dbReference type="NCBI Taxonomy" id="50990"/>
    <lineage>
        <taxon>Eukaryota</taxon>
        <taxon>Fungi</taxon>
        <taxon>Dikarya</taxon>
        <taxon>Basidiomycota</taxon>
        <taxon>Agaricomycotina</taxon>
        <taxon>Agaricomycetes</taxon>
        <taxon>Hymenochaetales</taxon>
        <taxon>Rickenellaceae</taxon>
        <taxon>Rickenella</taxon>
    </lineage>
</organism>
<feature type="transmembrane region" description="Helical" evidence="6">
    <location>
        <begin position="48"/>
        <end position="65"/>
    </location>
</feature>
<keyword evidence="2" id="KW-0813">Transport</keyword>
<feature type="transmembrane region" description="Helical" evidence="6">
    <location>
        <begin position="315"/>
        <end position="340"/>
    </location>
</feature>
<accession>A0A4Y7QB01</accession>
<dbReference type="InterPro" id="IPR036259">
    <property type="entry name" value="MFS_trans_sf"/>
</dbReference>
<dbReference type="OrthoDB" id="419616at2759"/>
<evidence type="ECO:0000259" key="7">
    <source>
        <dbReference type="PROSITE" id="PS50850"/>
    </source>
</evidence>
<evidence type="ECO:0000313" key="9">
    <source>
        <dbReference type="Proteomes" id="UP000294933"/>
    </source>
</evidence>
<dbReference type="GO" id="GO:0016020">
    <property type="term" value="C:membrane"/>
    <property type="evidence" value="ECO:0007669"/>
    <property type="project" value="UniProtKB-SubCell"/>
</dbReference>
<evidence type="ECO:0000256" key="1">
    <source>
        <dbReference type="ARBA" id="ARBA00004141"/>
    </source>
</evidence>
<sequence>MIEDLKVAEKPSDIGYYSGLVDSTFALTELATTLQWGRLSDRIGRKPVLLIGLIGLTFSTTLFGFSTSFLWAVATRCIAGALSGNSAVVMSVIGEITDETNQARAFPLSGLTYNLGAVVGPIIGGNLANPAINYPRSIGSLSLFKAYPYLLPCLVCSCFTIFSFIWGSYRLEETHPNIRSVAPTDGSAAPQPIKRKAFPMRVILASRSMRTVLSTYFFLCVLGTSFDVVFALFSYTPVHLGGLSRAPKEIGYALALSGVSGALIQLFVFPPMQRRYGSIGLYRRLMFLWPVAYAMLPLINFIARRTMPDFGDDFLAQHLGAAIPADVVIWTCIAFLLIFVRVACMSYSVNAILVREACPSKDALGSTFGLSSSVSCIARSMAPAFVSSLFAFSKRSQILNGNLVWVIMCGIAIVGLWSTHSICENTNHEDASE</sequence>
<evidence type="ECO:0000313" key="8">
    <source>
        <dbReference type="EMBL" id="TDL24546.1"/>
    </source>
</evidence>
<dbReference type="EMBL" id="ML170166">
    <property type="protein sequence ID" value="TDL24546.1"/>
    <property type="molecule type" value="Genomic_DNA"/>
</dbReference>
<keyword evidence="9" id="KW-1185">Reference proteome</keyword>
<dbReference type="InterPro" id="IPR020846">
    <property type="entry name" value="MFS_dom"/>
</dbReference>
<feature type="transmembrane region" description="Helical" evidence="6">
    <location>
        <begin position="281"/>
        <end position="303"/>
    </location>
</feature>
<keyword evidence="5 6" id="KW-0472">Membrane</keyword>
<feature type="transmembrane region" description="Helical" evidence="6">
    <location>
        <begin position="216"/>
        <end position="238"/>
    </location>
</feature>
<dbReference type="PRINTS" id="PR01035">
    <property type="entry name" value="TCRTETA"/>
</dbReference>
<dbReference type="InterPro" id="IPR011701">
    <property type="entry name" value="MFS"/>
</dbReference>
<comment type="subcellular location">
    <subcellularLocation>
        <location evidence="1">Membrane</location>
        <topology evidence="1">Multi-pass membrane protein</topology>
    </subcellularLocation>
</comment>
<keyword evidence="4 6" id="KW-1133">Transmembrane helix</keyword>
<evidence type="ECO:0000256" key="2">
    <source>
        <dbReference type="ARBA" id="ARBA00022448"/>
    </source>
</evidence>
<feature type="transmembrane region" description="Helical" evidence="6">
    <location>
        <begin position="398"/>
        <end position="417"/>
    </location>
</feature>
<dbReference type="VEuPathDB" id="FungiDB:BD410DRAFT_767041"/>
<gene>
    <name evidence="8" type="ORF">BD410DRAFT_767041</name>
</gene>
<feature type="transmembrane region" description="Helical" evidence="6">
    <location>
        <begin position="105"/>
        <end position="127"/>
    </location>
</feature>
<dbReference type="GO" id="GO:0022857">
    <property type="term" value="F:transmembrane transporter activity"/>
    <property type="evidence" value="ECO:0007669"/>
    <property type="project" value="InterPro"/>
</dbReference>
<dbReference type="AlphaFoldDB" id="A0A4Y7QB01"/>
<dbReference type="PROSITE" id="PS50850">
    <property type="entry name" value="MFS"/>
    <property type="match status" value="1"/>
</dbReference>
<proteinExistence type="predicted"/>
<evidence type="ECO:0000256" key="5">
    <source>
        <dbReference type="ARBA" id="ARBA00023136"/>
    </source>
</evidence>
<dbReference type="CDD" id="cd17330">
    <property type="entry name" value="MFS_SLC46_TetA_like"/>
    <property type="match status" value="1"/>
</dbReference>